<accession>A0AAP0K090</accession>
<keyword evidence="3" id="KW-1185">Reference proteome</keyword>
<comment type="caution">
    <text evidence="2">The sequence shown here is derived from an EMBL/GenBank/DDBJ whole genome shotgun (WGS) entry which is preliminary data.</text>
</comment>
<protein>
    <submittedName>
        <fullName evidence="2">Uncharacterized protein</fullName>
    </submittedName>
</protein>
<evidence type="ECO:0000256" key="1">
    <source>
        <dbReference type="SAM" id="MobiDB-lite"/>
    </source>
</evidence>
<evidence type="ECO:0000313" key="3">
    <source>
        <dbReference type="Proteomes" id="UP001420932"/>
    </source>
</evidence>
<organism evidence="2 3">
    <name type="scientific">Stephania yunnanensis</name>
    <dbReference type="NCBI Taxonomy" id="152371"/>
    <lineage>
        <taxon>Eukaryota</taxon>
        <taxon>Viridiplantae</taxon>
        <taxon>Streptophyta</taxon>
        <taxon>Embryophyta</taxon>
        <taxon>Tracheophyta</taxon>
        <taxon>Spermatophyta</taxon>
        <taxon>Magnoliopsida</taxon>
        <taxon>Ranunculales</taxon>
        <taxon>Menispermaceae</taxon>
        <taxon>Menispermoideae</taxon>
        <taxon>Cissampelideae</taxon>
        <taxon>Stephania</taxon>
    </lineage>
</organism>
<evidence type="ECO:0000313" key="2">
    <source>
        <dbReference type="EMBL" id="KAK9142713.1"/>
    </source>
</evidence>
<reference evidence="2 3" key="1">
    <citation type="submission" date="2024-01" db="EMBL/GenBank/DDBJ databases">
        <title>Genome assemblies of Stephania.</title>
        <authorList>
            <person name="Yang L."/>
        </authorList>
    </citation>
    <scope>NUCLEOTIDE SEQUENCE [LARGE SCALE GENOMIC DNA]</scope>
    <source>
        <strain evidence="2">YNDBR</strain>
        <tissue evidence="2">Leaf</tissue>
    </source>
</reference>
<dbReference type="AlphaFoldDB" id="A0AAP0K090"/>
<feature type="compositionally biased region" description="Basic and acidic residues" evidence="1">
    <location>
        <begin position="1"/>
        <end position="27"/>
    </location>
</feature>
<proteinExistence type="predicted"/>
<dbReference type="EMBL" id="JBBNAF010000005">
    <property type="protein sequence ID" value="KAK9142713.1"/>
    <property type="molecule type" value="Genomic_DNA"/>
</dbReference>
<name>A0AAP0K090_9MAGN</name>
<feature type="region of interest" description="Disordered" evidence="1">
    <location>
        <begin position="1"/>
        <end position="37"/>
    </location>
</feature>
<dbReference type="Proteomes" id="UP001420932">
    <property type="component" value="Unassembled WGS sequence"/>
</dbReference>
<gene>
    <name evidence="2" type="ORF">Syun_012113</name>
</gene>
<sequence>MREGKDGEEKGQRAELEIEQGGKDQREKRQKKRFQQGSIAIWAEKIPLVREFSHLTNSDEDLHHPRH</sequence>